<keyword evidence="3" id="KW-1185">Reference proteome</keyword>
<organism evidence="2 3">
    <name type="scientific">Calocera viscosa (strain TUFC12733)</name>
    <dbReference type="NCBI Taxonomy" id="1330018"/>
    <lineage>
        <taxon>Eukaryota</taxon>
        <taxon>Fungi</taxon>
        <taxon>Dikarya</taxon>
        <taxon>Basidiomycota</taxon>
        <taxon>Agaricomycotina</taxon>
        <taxon>Dacrymycetes</taxon>
        <taxon>Dacrymycetales</taxon>
        <taxon>Dacrymycetaceae</taxon>
        <taxon>Calocera</taxon>
    </lineage>
</organism>
<protein>
    <submittedName>
        <fullName evidence="2">Uncharacterized protein</fullName>
    </submittedName>
</protein>
<reference evidence="2 3" key="1">
    <citation type="journal article" date="2016" name="Mol. Biol. Evol.">
        <title>Comparative Genomics of Early-Diverging Mushroom-Forming Fungi Provides Insights into the Origins of Lignocellulose Decay Capabilities.</title>
        <authorList>
            <person name="Nagy L.G."/>
            <person name="Riley R."/>
            <person name="Tritt A."/>
            <person name="Adam C."/>
            <person name="Daum C."/>
            <person name="Floudas D."/>
            <person name="Sun H."/>
            <person name="Yadav J.S."/>
            <person name="Pangilinan J."/>
            <person name="Larsson K.H."/>
            <person name="Matsuura K."/>
            <person name="Barry K."/>
            <person name="Labutti K."/>
            <person name="Kuo R."/>
            <person name="Ohm R.A."/>
            <person name="Bhattacharya S.S."/>
            <person name="Shirouzu T."/>
            <person name="Yoshinaga Y."/>
            <person name="Martin F.M."/>
            <person name="Grigoriev I.V."/>
            <person name="Hibbett D.S."/>
        </authorList>
    </citation>
    <scope>NUCLEOTIDE SEQUENCE [LARGE SCALE GENOMIC DNA]</scope>
    <source>
        <strain evidence="2 3">TUFC12733</strain>
    </source>
</reference>
<accession>A0A167M6H4</accession>
<gene>
    <name evidence="2" type="ORF">CALVIDRAFT_114922</name>
</gene>
<dbReference type="AlphaFoldDB" id="A0A167M6H4"/>
<dbReference type="EMBL" id="KV417284">
    <property type="protein sequence ID" value="KZO96387.1"/>
    <property type="molecule type" value="Genomic_DNA"/>
</dbReference>
<evidence type="ECO:0000256" key="1">
    <source>
        <dbReference type="SAM" id="MobiDB-lite"/>
    </source>
</evidence>
<feature type="region of interest" description="Disordered" evidence="1">
    <location>
        <begin position="259"/>
        <end position="279"/>
    </location>
</feature>
<name>A0A167M6H4_CALVF</name>
<sequence>MTSTLIMPTPAPSPLDNLHLSLGAALPRIRQRRSSSYHARSSATDPAYSAPRPEPPHTASTPILPHARSLTDPTLPLPLPYSIPYPHASFRPSPLRLHPLALAHMGRIAESTELLMRHLQATLAQRLRTRAAQTEGAPDPAAEGEEEGALQLDLGPARDELADIDLHLNRATLLKGLASFRANVDGLKRARHLAAAKRGGVHAVGPRRVFGAAAHGKPPGAGAGQWRPRRGAVVSLGGEVPERPGAGEDAWVEDLQDARDEEMDVEDLGERMGEIRLQD</sequence>
<evidence type="ECO:0000313" key="2">
    <source>
        <dbReference type="EMBL" id="KZO96387.1"/>
    </source>
</evidence>
<feature type="compositionally biased region" description="Basic and acidic residues" evidence="1">
    <location>
        <begin position="268"/>
        <end position="279"/>
    </location>
</feature>
<feature type="region of interest" description="Disordered" evidence="1">
    <location>
        <begin position="31"/>
        <end position="71"/>
    </location>
</feature>
<evidence type="ECO:0000313" key="3">
    <source>
        <dbReference type="Proteomes" id="UP000076738"/>
    </source>
</evidence>
<dbReference type="OrthoDB" id="3364926at2759"/>
<dbReference type="Proteomes" id="UP000076738">
    <property type="component" value="Unassembled WGS sequence"/>
</dbReference>
<proteinExistence type="predicted"/>